<comment type="caution">
    <text evidence="2">The sequence shown here is derived from an EMBL/GenBank/DDBJ whole genome shotgun (WGS) entry which is preliminary data.</text>
</comment>
<name>A0A833TE58_PHYIN</name>
<evidence type="ECO:0000313" key="3">
    <source>
        <dbReference type="Proteomes" id="UP000602510"/>
    </source>
</evidence>
<accession>A0A833TE58</accession>
<proteinExistence type="predicted"/>
<dbReference type="Proteomes" id="UP000602510">
    <property type="component" value="Unassembled WGS sequence"/>
</dbReference>
<sequence length="153" mass="17015">MGETYGRDVVEAARPIGSLQTGEDDLWTSDVEPVRTTRDSTSDGQCQGFGDKTPHKVGVQVQQYTRCKDEDGLAIKHRSKTSCVRRHNRVGRYALEYKVKYRAKEDDPVEIGWLSVTGYGTLLDGGKLKDELGGGWQGGGLRDTMSTSRWTMI</sequence>
<evidence type="ECO:0000313" key="2">
    <source>
        <dbReference type="EMBL" id="KAF4039416.1"/>
    </source>
</evidence>
<reference evidence="2" key="1">
    <citation type="submission" date="2020-04" db="EMBL/GenBank/DDBJ databases">
        <title>Hybrid Assembly of Korean Phytophthora infestans isolates.</title>
        <authorList>
            <person name="Prokchorchik M."/>
            <person name="Lee Y."/>
            <person name="Seo J."/>
            <person name="Cho J.-H."/>
            <person name="Park Y.-E."/>
            <person name="Jang D.-C."/>
            <person name="Im J.-S."/>
            <person name="Choi J.-G."/>
            <person name="Park H.-J."/>
            <person name="Lee G.-B."/>
            <person name="Lee Y.-G."/>
            <person name="Hong S.-Y."/>
            <person name="Cho K."/>
            <person name="Sohn K.H."/>
        </authorList>
    </citation>
    <scope>NUCLEOTIDE SEQUENCE</scope>
    <source>
        <strain evidence="2">KR_1_A1</strain>
    </source>
</reference>
<protein>
    <submittedName>
        <fullName evidence="2">Uncharacterized protein</fullName>
    </submittedName>
</protein>
<gene>
    <name evidence="2" type="ORF">GN244_ATG08421</name>
</gene>
<dbReference type="EMBL" id="WSZM01000175">
    <property type="protein sequence ID" value="KAF4039416.1"/>
    <property type="molecule type" value="Genomic_DNA"/>
</dbReference>
<feature type="region of interest" description="Disordered" evidence="1">
    <location>
        <begin position="35"/>
        <end position="54"/>
    </location>
</feature>
<keyword evidence="3" id="KW-1185">Reference proteome</keyword>
<dbReference type="AlphaFoldDB" id="A0A833TE58"/>
<evidence type="ECO:0000256" key="1">
    <source>
        <dbReference type="SAM" id="MobiDB-lite"/>
    </source>
</evidence>
<organism evidence="2 3">
    <name type="scientific">Phytophthora infestans</name>
    <name type="common">Potato late blight agent</name>
    <name type="synonym">Botrytis infestans</name>
    <dbReference type="NCBI Taxonomy" id="4787"/>
    <lineage>
        <taxon>Eukaryota</taxon>
        <taxon>Sar</taxon>
        <taxon>Stramenopiles</taxon>
        <taxon>Oomycota</taxon>
        <taxon>Peronosporomycetes</taxon>
        <taxon>Peronosporales</taxon>
        <taxon>Peronosporaceae</taxon>
        <taxon>Phytophthora</taxon>
    </lineage>
</organism>